<dbReference type="InterPro" id="IPR002049">
    <property type="entry name" value="LE_dom"/>
</dbReference>
<evidence type="ECO:0000256" key="8">
    <source>
        <dbReference type="ARBA" id="ARBA00022989"/>
    </source>
</evidence>
<organism evidence="18 19">
    <name type="scientific">Vespula pensylvanica</name>
    <name type="common">Western yellow jacket</name>
    <name type="synonym">Wasp</name>
    <dbReference type="NCBI Taxonomy" id="30213"/>
    <lineage>
        <taxon>Eukaryota</taxon>
        <taxon>Metazoa</taxon>
        <taxon>Ecdysozoa</taxon>
        <taxon>Arthropoda</taxon>
        <taxon>Hexapoda</taxon>
        <taxon>Insecta</taxon>
        <taxon>Pterygota</taxon>
        <taxon>Neoptera</taxon>
        <taxon>Endopterygota</taxon>
        <taxon>Hymenoptera</taxon>
        <taxon>Apocrita</taxon>
        <taxon>Aculeata</taxon>
        <taxon>Vespoidea</taxon>
        <taxon>Vespidae</taxon>
        <taxon>Vespinae</taxon>
        <taxon>Vespula</taxon>
    </lineage>
</organism>
<feature type="compositionally biased region" description="Basic and acidic residues" evidence="15">
    <location>
        <begin position="1019"/>
        <end position="1032"/>
    </location>
</feature>
<evidence type="ECO:0000256" key="6">
    <source>
        <dbReference type="ARBA" id="ARBA00022729"/>
    </source>
</evidence>
<dbReference type="PANTHER" id="PTHR24047:SF32">
    <property type="entry name" value="FI01909P-RELATED"/>
    <property type="match status" value="1"/>
</dbReference>
<dbReference type="Pfam" id="PF23301">
    <property type="entry name" value="EGF_PEAR1L"/>
    <property type="match status" value="1"/>
</dbReference>
<keyword evidence="3" id="KW-1003">Cell membrane</keyword>
<keyword evidence="11" id="KW-0325">Glycoprotein</keyword>
<name>A0A834PB50_VESPE</name>
<proteinExistence type="inferred from homology"/>
<feature type="domain" description="EMI" evidence="17">
    <location>
        <begin position="155"/>
        <end position="238"/>
    </location>
</feature>
<keyword evidence="9 16" id="KW-0472">Membrane</keyword>
<comment type="similarity">
    <text evidence="2 14">Belongs to the peptidase M2 family.</text>
</comment>
<evidence type="ECO:0000256" key="11">
    <source>
        <dbReference type="ARBA" id="ARBA00023180"/>
    </source>
</evidence>
<dbReference type="EMBL" id="JACSDY010000002">
    <property type="protein sequence ID" value="KAF7434852.1"/>
    <property type="molecule type" value="Genomic_DNA"/>
</dbReference>
<evidence type="ECO:0000313" key="19">
    <source>
        <dbReference type="Proteomes" id="UP000600918"/>
    </source>
</evidence>
<keyword evidence="19" id="KW-1185">Reference proteome</keyword>
<comment type="caution">
    <text evidence="14">Lacks conserved residue(s) required for the propagation of feature annotation.</text>
</comment>
<evidence type="ECO:0000313" key="18">
    <source>
        <dbReference type="EMBL" id="KAF7434852.1"/>
    </source>
</evidence>
<feature type="transmembrane region" description="Helical" evidence="16">
    <location>
        <begin position="502"/>
        <end position="525"/>
    </location>
</feature>
<dbReference type="SMART" id="SM00181">
    <property type="entry name" value="EGF"/>
    <property type="match status" value="10"/>
</dbReference>
<dbReference type="GO" id="GO:0008241">
    <property type="term" value="F:peptidyl-dipeptidase activity"/>
    <property type="evidence" value="ECO:0007669"/>
    <property type="project" value="InterPro"/>
</dbReference>
<comment type="subcellular location">
    <subcellularLocation>
        <location evidence="1">Cell membrane</location>
        <topology evidence="1">Single-pass membrane protein</topology>
    </subcellularLocation>
</comment>
<keyword evidence="10 13" id="KW-1015">Disulfide bond</keyword>
<evidence type="ECO:0000256" key="9">
    <source>
        <dbReference type="ARBA" id="ARBA00023136"/>
    </source>
</evidence>
<comment type="caution">
    <text evidence="18">The sequence shown here is derived from an EMBL/GenBank/DDBJ whole genome shotgun (WGS) entry which is preliminary data.</text>
</comment>
<dbReference type="InterPro" id="IPR001548">
    <property type="entry name" value="Peptidase_M2"/>
</dbReference>
<dbReference type="Pfam" id="PF07546">
    <property type="entry name" value="EMI"/>
    <property type="match status" value="1"/>
</dbReference>
<evidence type="ECO:0000256" key="14">
    <source>
        <dbReference type="PROSITE-ProRule" id="PRU01355"/>
    </source>
</evidence>
<dbReference type="AlphaFoldDB" id="A0A834PB50"/>
<accession>A0A834PB50</accession>
<dbReference type="PROSITE" id="PS00022">
    <property type="entry name" value="EGF_1"/>
    <property type="match status" value="2"/>
</dbReference>
<feature type="region of interest" description="Disordered" evidence="15">
    <location>
        <begin position="1019"/>
        <end position="1067"/>
    </location>
</feature>
<dbReference type="Proteomes" id="UP000600918">
    <property type="component" value="Unassembled WGS sequence"/>
</dbReference>
<dbReference type="GO" id="GO:0008237">
    <property type="term" value="F:metallopeptidase activity"/>
    <property type="evidence" value="ECO:0007669"/>
    <property type="project" value="InterPro"/>
</dbReference>
<feature type="compositionally biased region" description="Polar residues" evidence="15">
    <location>
        <begin position="1052"/>
        <end position="1067"/>
    </location>
</feature>
<evidence type="ECO:0000256" key="1">
    <source>
        <dbReference type="ARBA" id="ARBA00004162"/>
    </source>
</evidence>
<evidence type="ECO:0000256" key="13">
    <source>
        <dbReference type="PIRSR" id="PIRSR601548-4"/>
    </source>
</evidence>
<evidence type="ECO:0000256" key="3">
    <source>
        <dbReference type="ARBA" id="ARBA00022475"/>
    </source>
</evidence>
<dbReference type="GO" id="GO:0048731">
    <property type="term" value="P:system development"/>
    <property type="evidence" value="ECO:0007669"/>
    <property type="project" value="UniProtKB-ARBA"/>
</dbReference>
<protein>
    <recommendedName>
        <fullName evidence="17">EMI domain-containing protein</fullName>
    </recommendedName>
</protein>
<dbReference type="InterPro" id="IPR011489">
    <property type="entry name" value="EMI_domain"/>
</dbReference>
<keyword evidence="8 16" id="KW-1133">Transmembrane helix</keyword>
<keyword evidence="4" id="KW-0245">EGF-like domain</keyword>
<dbReference type="PROSITE" id="PS51041">
    <property type="entry name" value="EMI"/>
    <property type="match status" value="1"/>
</dbReference>
<dbReference type="InterPro" id="IPR053255">
    <property type="entry name" value="EGF-like_domain"/>
</dbReference>
<feature type="disulfide bond" evidence="13 14">
    <location>
        <begin position="40"/>
        <end position="58"/>
    </location>
</feature>
<evidence type="ECO:0000256" key="2">
    <source>
        <dbReference type="ARBA" id="ARBA00008139"/>
    </source>
</evidence>
<evidence type="ECO:0000256" key="15">
    <source>
        <dbReference type="SAM" id="MobiDB-lite"/>
    </source>
</evidence>
<keyword evidence="7" id="KW-0677">Repeat</keyword>
<dbReference type="GO" id="GO:0005886">
    <property type="term" value="C:plasma membrane"/>
    <property type="evidence" value="ECO:0007669"/>
    <property type="project" value="UniProtKB-SubCell"/>
</dbReference>
<keyword evidence="6" id="KW-0732">Signal</keyword>
<reference evidence="18" key="1">
    <citation type="journal article" date="2020" name="G3 (Bethesda)">
        <title>High-Quality Assemblies for Three Invasive Social Wasps from the &lt;i&gt;Vespula&lt;/i&gt; Genus.</title>
        <authorList>
            <person name="Harrop T.W.R."/>
            <person name="Guhlin J."/>
            <person name="McLaughlin G.M."/>
            <person name="Permina E."/>
            <person name="Stockwell P."/>
            <person name="Gilligan J."/>
            <person name="Le Lec M.F."/>
            <person name="Gruber M.A.M."/>
            <person name="Quinn O."/>
            <person name="Lovegrove M."/>
            <person name="Duncan E.J."/>
            <person name="Remnant E.J."/>
            <person name="Van Eeckhoven J."/>
            <person name="Graham B."/>
            <person name="Knapp R.A."/>
            <person name="Langford K.W."/>
            <person name="Kronenberg Z."/>
            <person name="Press M.O."/>
            <person name="Eacker S.M."/>
            <person name="Wilson-Rankin E.E."/>
            <person name="Purcell J."/>
            <person name="Lester P.J."/>
            <person name="Dearden P.K."/>
        </authorList>
    </citation>
    <scope>NUCLEOTIDE SEQUENCE</scope>
    <source>
        <strain evidence="18">Volc-1</strain>
    </source>
</reference>
<sequence length="1179" mass="132109">MRNLGETLMSSRARIQDDPISQHINFVAGILQFQIYRALCQAAGQRFPEDPRRPLHKCDFYRSPEAGRLLGNLMEKGSSMPWQETLEQAIGEYRLDGSALREYFRPLEDWLRTENLRSGEVVGWSYVVSPYLEMNIFGEWLFLLWTIKASYALSIDHICTRTENYTITSMETYVQPVVVNTYTWCLQVPPRCPRMRTEMRQRYRIKSEVKTRKVKECCEGYKRLEIRDKKDGDASCVPFCENCLAGVCVSPNKCQCDPGYQGTDCSKECPPGSWGVQCMEKCECAENVICDSKNGTCRCPPGFWGPRCEKNCPPQRWGRGCENFCNCKGHINYCHPETGHCTFTFTNIHSTSETTNAVRLFSTKIIEFEKGTTDLSWTTERIVEEGWDNYVTPSSTDSSFESTNSEPTFRSTVFDVKTKTHNQENDIMSTSTIRPLIVLVSVPERQKTILTKDRNKFALKDAFLEHLEEKEELRNDLPLKTDYVKTIHKEDVTPAASIPLDVALIIIASIVFLSLMSIAIVTIIHTRTKLFETVRLSIYNDEKEKNNECESKRQRPPGRISTIIDSALPQIPVRTNPDFFSNPEQIGTILPASINIEPVSSYSNGTATIGLRISGHLRELLQEDHYDRPPTTLLRLHTDFESNGEHLYDEIPLQSTGFCERKSTNILYKFLLKMRKIMTSVYCSYRIDCVSSAIENTKGVCKSQSCSDRSSFNMKRFLIGTILLASLVVAGTWAIEGVKGGHRPRYPTSANQYGGNNNSVLCYKTVPYNHALAYNTTSGVPYNTIPLPQDNQDYAHSHGFITILDCCEGYKRNITNGNCDFHCEQGCFGGECTGPNQCTCKPGWFPENGVCMPVCQQPCQKDAYCFSPNVCACKLGYDEVNGECRPICPGGCRNGECIAPRVCRCKSSYVLNNLQECVPVCEGGCPHGECTAPGICTCYEGYTNPPNERESCVPYCQNNCNGGQCISPGICNCIQGYVRNSNGGCSPDPASNQCRYGCGQHGVCIGYNRCQCETGFKSEPDTGRCVPDKRSDQPPYGQPDQPLYGRPVDQPTYGQPINQPTYGQPVNQPSYGQPINQPTYGQPVNQPTYGRPVGQPTGSQYEPICDLPCLNGECTGFNQCTCRHGYTFEQNDHTRTRCVPVCIGGCSNGVCTEPNHCICNPGYKKDLGVKGRQRCIPSY</sequence>
<gene>
    <name evidence="18" type="ORF">H0235_003043</name>
</gene>
<evidence type="ECO:0000256" key="10">
    <source>
        <dbReference type="ARBA" id="ARBA00023157"/>
    </source>
</evidence>
<keyword evidence="5 16" id="KW-0812">Transmembrane</keyword>
<evidence type="ECO:0000256" key="12">
    <source>
        <dbReference type="ARBA" id="ARBA00038377"/>
    </source>
</evidence>
<dbReference type="GO" id="GO:0048513">
    <property type="term" value="P:animal organ development"/>
    <property type="evidence" value="ECO:0007669"/>
    <property type="project" value="UniProtKB-ARBA"/>
</dbReference>
<evidence type="ECO:0000256" key="16">
    <source>
        <dbReference type="SAM" id="Phobius"/>
    </source>
</evidence>
<comment type="similarity">
    <text evidence="12">Belongs to the MEGF family.</text>
</comment>
<evidence type="ECO:0000256" key="7">
    <source>
        <dbReference type="ARBA" id="ARBA00022737"/>
    </source>
</evidence>
<evidence type="ECO:0000256" key="4">
    <source>
        <dbReference type="ARBA" id="ARBA00022536"/>
    </source>
</evidence>
<dbReference type="PANTHER" id="PTHR24047">
    <property type="entry name" value="FI01909P-RELATED"/>
    <property type="match status" value="1"/>
</dbReference>
<dbReference type="InterPro" id="IPR057138">
    <property type="entry name" value="EGF_PEAR1L-like"/>
</dbReference>
<dbReference type="CDD" id="cd00055">
    <property type="entry name" value="EGF_Lam"/>
    <property type="match status" value="1"/>
</dbReference>
<evidence type="ECO:0000256" key="5">
    <source>
        <dbReference type="ARBA" id="ARBA00022692"/>
    </source>
</evidence>
<dbReference type="PROSITE" id="PS52011">
    <property type="entry name" value="PEPTIDASE_M2"/>
    <property type="match status" value="1"/>
</dbReference>
<dbReference type="GO" id="GO:0006508">
    <property type="term" value="P:proteolysis"/>
    <property type="evidence" value="ECO:0007669"/>
    <property type="project" value="InterPro"/>
</dbReference>
<evidence type="ECO:0000259" key="17">
    <source>
        <dbReference type="PROSITE" id="PS51041"/>
    </source>
</evidence>
<dbReference type="Gene3D" id="2.170.300.10">
    <property type="entry name" value="Tie2 ligand-binding domain superfamily"/>
    <property type="match status" value="1"/>
</dbReference>
<dbReference type="SUPFAM" id="SSF55486">
    <property type="entry name" value="Metalloproteases ('zincins'), catalytic domain"/>
    <property type="match status" value="1"/>
</dbReference>
<feature type="transmembrane region" description="Helical" evidence="16">
    <location>
        <begin position="717"/>
        <end position="735"/>
    </location>
</feature>
<dbReference type="InterPro" id="IPR000742">
    <property type="entry name" value="EGF"/>
</dbReference>
<dbReference type="Gene3D" id="2.10.25.10">
    <property type="entry name" value="Laminin"/>
    <property type="match status" value="7"/>
</dbReference>
<dbReference type="Pfam" id="PF01401">
    <property type="entry name" value="Peptidase_M2"/>
    <property type="match status" value="1"/>
</dbReference>